<dbReference type="Proteomes" id="UP001595632">
    <property type="component" value="Unassembled WGS sequence"/>
</dbReference>
<dbReference type="EMBL" id="JBHRTB010000010">
    <property type="protein sequence ID" value="MFC3142504.1"/>
    <property type="molecule type" value="Genomic_DNA"/>
</dbReference>
<dbReference type="GO" id="GO:0016757">
    <property type="term" value="F:glycosyltransferase activity"/>
    <property type="evidence" value="ECO:0007669"/>
    <property type="project" value="UniProtKB-KW"/>
</dbReference>
<sequence length="333" mass="37297">MTQNSEFLVAAGMRNEGAFLVEWVTWYRMLGFDVLVATNDCTDHSPQLLNLLHDAGWLSHTTHSPDPGTPPKRTAHRAIRNHPQTAAHEWLLLCDVDEFLVFHIGDGTVGGYLGDTSDNRFHGIGFHWKCFGNSGHETWEDALQHREFTRAAETQHKANTSFKSLIRRPLEFAVFGAHSPQRYVGPGTWGQAGKVWLDGEGRKLGRYNPDGAAQRATAPDRVTHLGAQMNHYITRTPESYALKRGVPSASAGRDRYTDEFWDNYNRNEVQDLSALSYADRFDPLYTQAMAIPGVARLHHLCCADYVVRLAEATGADPAKDPRFVRHMDLAASV</sequence>
<dbReference type="Pfam" id="PF13704">
    <property type="entry name" value="Glyco_tranf_2_4"/>
    <property type="match status" value="1"/>
</dbReference>
<keyword evidence="1" id="KW-0808">Transferase</keyword>
<organism evidence="1 2">
    <name type="scientific">Psychromarinibacter halotolerans</name>
    <dbReference type="NCBI Taxonomy" id="1775175"/>
    <lineage>
        <taxon>Bacteria</taxon>
        <taxon>Pseudomonadati</taxon>
        <taxon>Pseudomonadota</taxon>
        <taxon>Alphaproteobacteria</taxon>
        <taxon>Rhodobacterales</taxon>
        <taxon>Paracoccaceae</taxon>
        <taxon>Psychromarinibacter</taxon>
    </lineage>
</organism>
<keyword evidence="2" id="KW-1185">Reference proteome</keyword>
<accession>A0ABV7GLM4</accession>
<evidence type="ECO:0000313" key="2">
    <source>
        <dbReference type="Proteomes" id="UP001595632"/>
    </source>
</evidence>
<reference evidence="2" key="1">
    <citation type="journal article" date="2019" name="Int. J. Syst. Evol. Microbiol.">
        <title>The Global Catalogue of Microorganisms (GCM) 10K type strain sequencing project: providing services to taxonomists for standard genome sequencing and annotation.</title>
        <authorList>
            <consortium name="The Broad Institute Genomics Platform"/>
            <consortium name="The Broad Institute Genome Sequencing Center for Infectious Disease"/>
            <person name="Wu L."/>
            <person name="Ma J."/>
        </authorList>
    </citation>
    <scope>NUCLEOTIDE SEQUENCE [LARGE SCALE GENOMIC DNA]</scope>
    <source>
        <strain evidence="2">KCTC 52366</strain>
    </source>
</reference>
<dbReference type="EC" id="2.4.-.-" evidence="1"/>
<dbReference type="RefSeq" id="WP_275635108.1">
    <property type="nucleotide sequence ID" value="NZ_JARGYD010000019.1"/>
</dbReference>
<protein>
    <submittedName>
        <fullName evidence="1">Glycosyltransferase family 2 protein</fullName>
        <ecNumber evidence="1">2.4.-.-</ecNumber>
    </submittedName>
</protein>
<evidence type="ECO:0000313" key="1">
    <source>
        <dbReference type="EMBL" id="MFC3142504.1"/>
    </source>
</evidence>
<proteinExistence type="predicted"/>
<name>A0ABV7GLM4_9RHOB</name>
<keyword evidence="1" id="KW-0328">Glycosyltransferase</keyword>
<gene>
    <name evidence="1" type="ORF">ACFOGP_07280</name>
</gene>
<comment type="caution">
    <text evidence="1">The sequence shown here is derived from an EMBL/GenBank/DDBJ whole genome shotgun (WGS) entry which is preliminary data.</text>
</comment>